<dbReference type="Pfam" id="PF02548">
    <property type="entry name" value="Pantoate_transf"/>
    <property type="match status" value="1"/>
</dbReference>
<protein>
    <recommendedName>
        <fullName evidence="7">3-methyl-2-oxobutanoate hydroxymethyltransferase</fullName>
        <ecNumber evidence="7">2.1.2.11</ecNumber>
    </recommendedName>
    <alternativeName>
        <fullName evidence="7">Ketopantoate hydroxymethyltransferase</fullName>
        <shortName evidence="7">KPHMT</shortName>
    </alternativeName>
</protein>
<comment type="cofactor">
    <cofactor evidence="7 10">
        <name>Mg(2+)</name>
        <dbReference type="ChEBI" id="CHEBI:18420"/>
    </cofactor>
    <text evidence="7 10">Binds 1 Mg(2+) ion per subunit.</text>
</comment>
<gene>
    <name evidence="7 11" type="primary">panB</name>
    <name evidence="11" type="ORF">AB3N04_01950</name>
</gene>
<feature type="binding site" evidence="7 9">
    <location>
        <position position="82"/>
    </location>
    <ligand>
        <name>3-methyl-2-oxobutanoate</name>
        <dbReference type="ChEBI" id="CHEBI:11851"/>
    </ligand>
</feature>
<reference evidence="11" key="1">
    <citation type="submission" date="2024-07" db="EMBL/GenBank/DDBJ databases">
        <title>Identification and characteristics of an arsenic-resistant bacterial isolate, which belongs to a novel species.</title>
        <authorList>
            <person name="Juszczyk A."/>
            <person name="Kowalczyk A."/>
            <person name="Was K."/>
            <person name="Kosowicz W."/>
            <person name="Budzyn A."/>
            <person name="Latowski D."/>
        </authorList>
    </citation>
    <scope>NUCLEOTIDE SEQUENCE</scope>
    <source>
        <strain evidence="11">As8PL</strain>
    </source>
</reference>
<evidence type="ECO:0000313" key="11">
    <source>
        <dbReference type="EMBL" id="XDI37100.1"/>
    </source>
</evidence>
<dbReference type="PANTHER" id="PTHR20881:SF0">
    <property type="entry name" value="3-METHYL-2-OXOBUTANOATE HYDROXYMETHYLTRANSFERASE"/>
    <property type="match status" value="1"/>
</dbReference>
<comment type="catalytic activity">
    <reaction evidence="7">
        <text>(6R)-5,10-methylene-5,6,7,8-tetrahydrofolate + 3-methyl-2-oxobutanoate + H2O = 2-dehydropantoate + (6S)-5,6,7,8-tetrahydrofolate</text>
        <dbReference type="Rhea" id="RHEA:11824"/>
        <dbReference type="ChEBI" id="CHEBI:11561"/>
        <dbReference type="ChEBI" id="CHEBI:11851"/>
        <dbReference type="ChEBI" id="CHEBI:15377"/>
        <dbReference type="ChEBI" id="CHEBI:15636"/>
        <dbReference type="ChEBI" id="CHEBI:57453"/>
        <dbReference type="EC" id="2.1.2.11"/>
    </reaction>
</comment>
<evidence type="ECO:0000256" key="3">
    <source>
        <dbReference type="ARBA" id="ARBA00011424"/>
    </source>
</evidence>
<feature type="binding site" evidence="7 10">
    <location>
        <position position="43"/>
    </location>
    <ligand>
        <name>Mg(2+)</name>
        <dbReference type="ChEBI" id="CHEBI:18420"/>
    </ligand>
</feature>
<dbReference type="SUPFAM" id="SSF51621">
    <property type="entry name" value="Phosphoenolpyruvate/pyruvate domain"/>
    <property type="match status" value="1"/>
</dbReference>
<dbReference type="GO" id="GO:0003864">
    <property type="term" value="F:3-methyl-2-oxobutanoate hydroxymethyltransferase activity"/>
    <property type="evidence" value="ECO:0007669"/>
    <property type="project" value="UniProtKB-UniRule"/>
</dbReference>
<feature type="binding site" evidence="7 9">
    <location>
        <begin position="43"/>
        <end position="44"/>
    </location>
    <ligand>
        <name>3-methyl-2-oxobutanoate</name>
        <dbReference type="ChEBI" id="CHEBI:11851"/>
    </ligand>
</feature>
<dbReference type="GO" id="GO:0005737">
    <property type="term" value="C:cytoplasm"/>
    <property type="evidence" value="ECO:0007669"/>
    <property type="project" value="UniProtKB-SubCell"/>
</dbReference>
<dbReference type="FunFam" id="3.20.20.60:FF:000003">
    <property type="entry name" value="3-methyl-2-oxobutanoate hydroxymethyltransferase"/>
    <property type="match status" value="1"/>
</dbReference>
<keyword evidence="5 7" id="KW-0808">Transferase</keyword>
<dbReference type="CDD" id="cd06557">
    <property type="entry name" value="KPHMT-like"/>
    <property type="match status" value="1"/>
</dbReference>
<keyword evidence="7 10" id="KW-0479">Metal-binding</keyword>
<evidence type="ECO:0000256" key="10">
    <source>
        <dbReference type="PIRSR" id="PIRSR000388-3"/>
    </source>
</evidence>
<keyword evidence="7" id="KW-0963">Cytoplasm</keyword>
<evidence type="ECO:0000256" key="1">
    <source>
        <dbReference type="ARBA" id="ARBA00005033"/>
    </source>
</evidence>
<dbReference type="GO" id="GO:0000287">
    <property type="term" value="F:magnesium ion binding"/>
    <property type="evidence" value="ECO:0007669"/>
    <property type="project" value="TreeGrafter"/>
</dbReference>
<evidence type="ECO:0000256" key="8">
    <source>
        <dbReference type="PIRSR" id="PIRSR000388-1"/>
    </source>
</evidence>
<accession>A0AB39BUH9</accession>
<comment type="subunit">
    <text evidence="3 7">Homodecamer; pentamer of dimers.</text>
</comment>
<keyword evidence="7 10" id="KW-0460">Magnesium</keyword>
<feature type="binding site" evidence="7 10">
    <location>
        <position position="82"/>
    </location>
    <ligand>
        <name>Mg(2+)</name>
        <dbReference type="ChEBI" id="CHEBI:18420"/>
    </ligand>
</feature>
<proteinExistence type="inferred from homology"/>
<comment type="pathway">
    <text evidence="1 7">Cofactor biosynthesis; (R)-pantothenate biosynthesis; (R)-pantoate from 3-methyl-2-oxobutanoate: step 1/2.</text>
</comment>
<name>A0AB39BUH9_9BACI</name>
<sequence length="279" mass="30180">MKTTSSFKKMKEEKEKIAMVTAYDAPSARHLEQAEVDMILVGDSLGMVVLGYDSTIPVTLDDMVLHTRAVKRGAPNTFIVTDLPYLTYHADLVSTFSNAKRLMQEAGANAVKLEGGGDVIPTVKKLTQAGVPVMGHLGLTPQSVAVMGGYRVQGKELDAAKSLLEDAKTVEDAGAFALVLECVPDQLAALITEEISIPVIGIGAGVDTDGQVLVYHDVIGYGSAHVPKFVKTYANVSNIIQPAINQYVNEVKRREFPEEKHRFTMKEEVLTGLYGGRSE</sequence>
<keyword evidence="4 7" id="KW-0566">Pantothenate biosynthesis</keyword>
<dbReference type="InterPro" id="IPR040442">
    <property type="entry name" value="Pyrv_kinase-like_dom_sf"/>
</dbReference>
<dbReference type="GO" id="GO:0015940">
    <property type="term" value="P:pantothenate biosynthetic process"/>
    <property type="evidence" value="ECO:0007669"/>
    <property type="project" value="UniProtKB-UniRule"/>
</dbReference>
<feature type="binding site" evidence="7 9">
    <location>
        <position position="112"/>
    </location>
    <ligand>
        <name>3-methyl-2-oxobutanoate</name>
        <dbReference type="ChEBI" id="CHEBI:11851"/>
    </ligand>
</feature>
<dbReference type="PANTHER" id="PTHR20881">
    <property type="entry name" value="3-METHYL-2-OXOBUTANOATE HYDROXYMETHYLTRANSFERASE"/>
    <property type="match status" value="1"/>
</dbReference>
<evidence type="ECO:0000256" key="7">
    <source>
        <dbReference type="HAMAP-Rule" id="MF_00156"/>
    </source>
</evidence>
<dbReference type="Gene3D" id="3.20.20.60">
    <property type="entry name" value="Phosphoenolpyruvate-binding domains"/>
    <property type="match status" value="1"/>
</dbReference>
<dbReference type="PIRSF" id="PIRSF000388">
    <property type="entry name" value="Pantoate_hydroxy_MeTrfase"/>
    <property type="match status" value="1"/>
</dbReference>
<dbReference type="EC" id="2.1.2.11" evidence="7"/>
<dbReference type="NCBIfam" id="NF001452">
    <property type="entry name" value="PRK00311.1"/>
    <property type="match status" value="1"/>
</dbReference>
<comment type="function">
    <text evidence="6 7">Catalyzes the reversible reaction in which hydroxymethyl group from 5,10-methylenetetrahydrofolate is transferred onto alpha-ketoisovalerate to form ketopantoate.</text>
</comment>
<evidence type="ECO:0000256" key="9">
    <source>
        <dbReference type="PIRSR" id="PIRSR000388-2"/>
    </source>
</evidence>
<evidence type="ECO:0000256" key="5">
    <source>
        <dbReference type="ARBA" id="ARBA00022679"/>
    </source>
</evidence>
<comment type="similarity">
    <text evidence="2 7">Belongs to the PanB family.</text>
</comment>
<dbReference type="RefSeq" id="WP_368504477.1">
    <property type="nucleotide sequence ID" value="NZ_CP162551.1"/>
</dbReference>
<evidence type="ECO:0000256" key="2">
    <source>
        <dbReference type="ARBA" id="ARBA00008676"/>
    </source>
</evidence>
<dbReference type="AlphaFoldDB" id="A0AB39BUH9"/>
<dbReference type="EMBL" id="CP162551">
    <property type="protein sequence ID" value="XDI37100.1"/>
    <property type="molecule type" value="Genomic_DNA"/>
</dbReference>
<evidence type="ECO:0000256" key="6">
    <source>
        <dbReference type="ARBA" id="ARBA00056497"/>
    </source>
</evidence>
<organism evidence="11">
    <name type="scientific">Alkalihalophilus sp. As8PL</name>
    <dbReference type="NCBI Taxonomy" id="3237103"/>
    <lineage>
        <taxon>Bacteria</taxon>
        <taxon>Bacillati</taxon>
        <taxon>Bacillota</taxon>
        <taxon>Bacilli</taxon>
        <taxon>Bacillales</taxon>
        <taxon>Bacillaceae</taxon>
        <taxon>Alkalihalophilus</taxon>
    </lineage>
</organism>
<dbReference type="NCBIfam" id="TIGR00222">
    <property type="entry name" value="panB"/>
    <property type="match status" value="1"/>
</dbReference>
<dbReference type="InterPro" id="IPR015813">
    <property type="entry name" value="Pyrv/PenolPyrv_kinase-like_dom"/>
</dbReference>
<feature type="binding site" evidence="7 10">
    <location>
        <position position="114"/>
    </location>
    <ligand>
        <name>Mg(2+)</name>
        <dbReference type="ChEBI" id="CHEBI:18420"/>
    </ligand>
</feature>
<comment type="subcellular location">
    <subcellularLocation>
        <location evidence="7">Cytoplasm</location>
    </subcellularLocation>
</comment>
<dbReference type="HAMAP" id="MF_00156">
    <property type="entry name" value="PanB"/>
    <property type="match status" value="1"/>
</dbReference>
<evidence type="ECO:0000256" key="4">
    <source>
        <dbReference type="ARBA" id="ARBA00022655"/>
    </source>
</evidence>
<dbReference type="InterPro" id="IPR003700">
    <property type="entry name" value="Pantoate_hydroxy_MeTrfase"/>
</dbReference>
<feature type="active site" description="Proton acceptor" evidence="7 8">
    <location>
        <position position="181"/>
    </location>
</feature>